<evidence type="ECO:0000313" key="7">
    <source>
        <dbReference type="RefSeq" id="XP_029654586.1"/>
    </source>
</evidence>
<dbReference type="AlphaFoldDB" id="A0A6P7U0T5"/>
<dbReference type="GO" id="GO:0006355">
    <property type="term" value="P:regulation of DNA-templated transcription"/>
    <property type="evidence" value="ECO:0007669"/>
    <property type="project" value="TreeGrafter"/>
</dbReference>
<protein>
    <submittedName>
        <fullName evidence="7">Transcriptional coactivator YAP1-A-like</fullName>
    </submittedName>
</protein>
<gene>
    <name evidence="7" type="primary">LOC115228051</name>
</gene>
<dbReference type="PANTHER" id="PTHR14791">
    <property type="entry name" value="BOMB/KIRA PROTEINS"/>
    <property type="match status" value="1"/>
</dbReference>
<evidence type="ECO:0000256" key="2">
    <source>
        <dbReference type="ARBA" id="ARBA00022490"/>
    </source>
</evidence>
<dbReference type="GO" id="GO:0060090">
    <property type="term" value="F:molecular adaptor activity"/>
    <property type="evidence" value="ECO:0007669"/>
    <property type="project" value="TreeGrafter"/>
</dbReference>
<evidence type="ECO:0000313" key="6">
    <source>
        <dbReference type="Proteomes" id="UP000515154"/>
    </source>
</evidence>
<evidence type="ECO:0000259" key="5">
    <source>
        <dbReference type="PROSITE" id="PS50020"/>
    </source>
</evidence>
<dbReference type="Pfam" id="PF02179">
    <property type="entry name" value="BAG"/>
    <property type="match status" value="1"/>
</dbReference>
<dbReference type="GO" id="GO:0005737">
    <property type="term" value="C:cytoplasm"/>
    <property type="evidence" value="ECO:0007669"/>
    <property type="project" value="UniProtKB-SubCell"/>
</dbReference>
<proteinExistence type="predicted"/>
<dbReference type="GO" id="GO:0046621">
    <property type="term" value="P:negative regulation of organ growth"/>
    <property type="evidence" value="ECO:0007669"/>
    <property type="project" value="TreeGrafter"/>
</dbReference>
<dbReference type="SUPFAM" id="SSF63491">
    <property type="entry name" value="BAG domain"/>
    <property type="match status" value="1"/>
</dbReference>
<dbReference type="GO" id="GO:0016477">
    <property type="term" value="P:cell migration"/>
    <property type="evidence" value="ECO:0007669"/>
    <property type="project" value="TreeGrafter"/>
</dbReference>
<name>A0A6P7U0T5_9MOLL</name>
<dbReference type="InterPro" id="IPR036020">
    <property type="entry name" value="WW_dom_sf"/>
</dbReference>
<dbReference type="InterPro" id="IPR051105">
    <property type="entry name" value="WWC/KIBRA_Hippo_Reg"/>
</dbReference>
<keyword evidence="2" id="KW-0963">Cytoplasm</keyword>
<dbReference type="KEGG" id="osn:115228051"/>
<dbReference type="CDD" id="cd00201">
    <property type="entry name" value="WW"/>
    <property type="match status" value="1"/>
</dbReference>
<feature type="domain" description="WW" evidence="5">
    <location>
        <begin position="4"/>
        <end position="38"/>
    </location>
</feature>
<dbReference type="GO" id="GO:0035330">
    <property type="term" value="P:regulation of hippo signaling"/>
    <property type="evidence" value="ECO:0007669"/>
    <property type="project" value="TreeGrafter"/>
</dbReference>
<feature type="region of interest" description="Disordered" evidence="4">
    <location>
        <begin position="30"/>
        <end position="73"/>
    </location>
</feature>
<dbReference type="InterPro" id="IPR001202">
    <property type="entry name" value="WW_dom"/>
</dbReference>
<dbReference type="PROSITE" id="PS50020">
    <property type="entry name" value="WW_DOMAIN_2"/>
    <property type="match status" value="1"/>
</dbReference>
<dbReference type="PROSITE" id="PS01159">
    <property type="entry name" value="WW_DOMAIN_1"/>
    <property type="match status" value="1"/>
</dbReference>
<keyword evidence="3" id="KW-0597">Phosphoprotein</keyword>
<dbReference type="InterPro" id="IPR003103">
    <property type="entry name" value="BAG_domain"/>
</dbReference>
<accession>A0A6P7U0T5</accession>
<dbReference type="PANTHER" id="PTHR14791:SF29">
    <property type="entry name" value="PROTEIN KIBRA"/>
    <property type="match status" value="1"/>
</dbReference>
<evidence type="ECO:0000256" key="4">
    <source>
        <dbReference type="SAM" id="MobiDB-lite"/>
    </source>
</evidence>
<keyword evidence="6" id="KW-1185">Reference proteome</keyword>
<dbReference type="GO" id="GO:0051087">
    <property type="term" value="F:protein-folding chaperone binding"/>
    <property type="evidence" value="ECO:0007669"/>
    <property type="project" value="InterPro"/>
</dbReference>
<organism evidence="6 7">
    <name type="scientific">Octopus sinensis</name>
    <name type="common">East Asian common octopus</name>
    <dbReference type="NCBI Taxonomy" id="2607531"/>
    <lineage>
        <taxon>Eukaryota</taxon>
        <taxon>Metazoa</taxon>
        <taxon>Spiralia</taxon>
        <taxon>Lophotrochozoa</taxon>
        <taxon>Mollusca</taxon>
        <taxon>Cephalopoda</taxon>
        <taxon>Coleoidea</taxon>
        <taxon>Octopodiformes</taxon>
        <taxon>Octopoda</taxon>
        <taxon>Incirrata</taxon>
        <taxon>Octopodidae</taxon>
        <taxon>Octopus</taxon>
    </lineage>
</organism>
<feature type="compositionally biased region" description="Polar residues" evidence="4">
    <location>
        <begin position="45"/>
        <end position="73"/>
    </location>
</feature>
<dbReference type="Proteomes" id="UP000515154">
    <property type="component" value="Unplaced"/>
</dbReference>
<dbReference type="SMART" id="SM00456">
    <property type="entry name" value="WW"/>
    <property type="match status" value="1"/>
</dbReference>
<evidence type="ECO:0000256" key="3">
    <source>
        <dbReference type="ARBA" id="ARBA00022553"/>
    </source>
</evidence>
<comment type="subcellular location">
    <subcellularLocation>
        <location evidence="1">Cytoplasm</location>
    </subcellularLocation>
</comment>
<dbReference type="Gene3D" id="1.20.58.120">
    <property type="entry name" value="BAG domain"/>
    <property type="match status" value="1"/>
</dbReference>
<dbReference type="GO" id="GO:0019900">
    <property type="term" value="F:kinase binding"/>
    <property type="evidence" value="ECO:0007669"/>
    <property type="project" value="TreeGrafter"/>
</dbReference>
<dbReference type="InterPro" id="IPR036533">
    <property type="entry name" value="BAG_dom_sf"/>
</dbReference>
<evidence type="ECO:0000256" key="1">
    <source>
        <dbReference type="ARBA" id="ARBA00004496"/>
    </source>
</evidence>
<dbReference type="Pfam" id="PF00397">
    <property type="entry name" value="WW"/>
    <property type="match status" value="1"/>
</dbReference>
<dbReference type="SUPFAM" id="SSF51045">
    <property type="entry name" value="WW domain"/>
    <property type="match status" value="1"/>
</dbReference>
<reference evidence="7" key="1">
    <citation type="submission" date="2025-08" db="UniProtKB">
        <authorList>
            <consortium name="RefSeq"/>
        </authorList>
    </citation>
    <scope>IDENTIFICATION</scope>
</reference>
<sequence length="191" mass="22022">MDGEPLPPGWESRIDPRNGREYFINHNTRSTTWKDPRSRNIFNVPVNTQPRTVPTVPSNNTPNESGTQSPMSITEEQIQKIELIRKEISAFEDVIQQINKNVIKPLNDKPSQEETWIEENLPMWDRITSDQKKMFRGVDEGVMKCLCKLDAIESLGSDDIKQKRKNVAEYGNDLIRRLAAMMGRGESFDFK</sequence>
<dbReference type="RefSeq" id="XP_029654586.1">
    <property type="nucleotide sequence ID" value="XM_029798726.1"/>
</dbReference>
<dbReference type="Gene3D" id="2.20.70.10">
    <property type="match status" value="1"/>
</dbReference>